<dbReference type="InterPro" id="IPR035996">
    <property type="entry name" value="4pyrrol_Methylase_sf"/>
</dbReference>
<gene>
    <name evidence="7" type="ORF">Dthio_PD1214</name>
</gene>
<dbReference type="InterPro" id="IPR000878">
    <property type="entry name" value="4pyrrol_Mease"/>
</dbReference>
<dbReference type="Proteomes" id="UP000005496">
    <property type="component" value="Unassembled WGS sequence"/>
</dbReference>
<name>D6ST59_9BACT</name>
<comment type="caution">
    <text evidence="7">The sequence shown here is derived from an EMBL/GenBank/DDBJ whole genome shotgun (WGS) entry which is preliminary data.</text>
</comment>
<dbReference type="PANTHER" id="PTHR47036">
    <property type="entry name" value="COBALT-FACTOR III C(17)-METHYLTRANSFERASE-RELATED"/>
    <property type="match status" value="1"/>
</dbReference>
<keyword evidence="2" id="KW-0169">Cobalamin biosynthesis</keyword>
<dbReference type="InterPro" id="IPR014776">
    <property type="entry name" value="4pyrrole_Mease_sub2"/>
</dbReference>
<dbReference type="InterPro" id="IPR006363">
    <property type="entry name" value="Cbl_synth_CobJ/CibH_dom"/>
</dbReference>
<dbReference type="GO" id="GO:0009236">
    <property type="term" value="P:cobalamin biosynthetic process"/>
    <property type="evidence" value="ECO:0007669"/>
    <property type="project" value="UniProtKB-UniPathway"/>
</dbReference>
<keyword evidence="5" id="KW-0949">S-adenosyl-L-methionine</keyword>
<dbReference type="AlphaFoldDB" id="D6ST59"/>
<feature type="domain" description="Tetrapyrrole methylase" evidence="6">
    <location>
        <begin position="2"/>
        <end position="214"/>
    </location>
</feature>
<dbReference type="GO" id="GO:0008168">
    <property type="term" value="F:methyltransferase activity"/>
    <property type="evidence" value="ECO:0007669"/>
    <property type="project" value="UniProtKB-KW"/>
</dbReference>
<reference evidence="7" key="1">
    <citation type="submission" date="2010-05" db="EMBL/GenBank/DDBJ databases">
        <title>The draft genome of Desulfonatronospira thiodismutans ASO3-1.</title>
        <authorList>
            <consortium name="US DOE Joint Genome Institute (JGI-PGF)"/>
            <person name="Lucas S."/>
            <person name="Copeland A."/>
            <person name="Lapidus A."/>
            <person name="Cheng J.-F."/>
            <person name="Bruce D."/>
            <person name="Goodwin L."/>
            <person name="Pitluck S."/>
            <person name="Chertkov O."/>
            <person name="Brettin T."/>
            <person name="Detter J.C."/>
            <person name="Han C."/>
            <person name="Land M.L."/>
            <person name="Hauser L."/>
            <person name="Kyrpides N."/>
            <person name="Mikhailova N."/>
            <person name="Muyzer G."/>
            <person name="Woyke T."/>
        </authorList>
    </citation>
    <scope>NUCLEOTIDE SEQUENCE [LARGE SCALE GENOMIC DNA]</scope>
    <source>
        <strain evidence="7">ASO3-1</strain>
    </source>
</reference>
<evidence type="ECO:0000256" key="3">
    <source>
        <dbReference type="ARBA" id="ARBA00022603"/>
    </source>
</evidence>
<evidence type="ECO:0000256" key="1">
    <source>
        <dbReference type="ARBA" id="ARBA00004953"/>
    </source>
</evidence>
<evidence type="ECO:0000313" key="7">
    <source>
        <dbReference type="EMBL" id="EFI33875.1"/>
    </source>
</evidence>
<evidence type="ECO:0000313" key="8">
    <source>
        <dbReference type="Proteomes" id="UP000005496"/>
    </source>
</evidence>
<dbReference type="InterPro" id="IPR051810">
    <property type="entry name" value="Precorrin_MeTrfase"/>
</dbReference>
<evidence type="ECO:0000256" key="5">
    <source>
        <dbReference type="ARBA" id="ARBA00022691"/>
    </source>
</evidence>
<accession>D6ST59</accession>
<evidence type="ECO:0000256" key="2">
    <source>
        <dbReference type="ARBA" id="ARBA00022573"/>
    </source>
</evidence>
<evidence type="ECO:0000256" key="4">
    <source>
        <dbReference type="ARBA" id="ARBA00022679"/>
    </source>
</evidence>
<organism evidence="7 8">
    <name type="scientific">Desulfonatronospira thiodismutans ASO3-1</name>
    <dbReference type="NCBI Taxonomy" id="555779"/>
    <lineage>
        <taxon>Bacteria</taxon>
        <taxon>Pseudomonadati</taxon>
        <taxon>Thermodesulfobacteriota</taxon>
        <taxon>Desulfovibrionia</taxon>
        <taxon>Desulfovibrionales</taxon>
        <taxon>Desulfonatronovibrionaceae</taxon>
        <taxon>Desulfonatronospira</taxon>
    </lineage>
</organism>
<dbReference type="CDD" id="cd11646">
    <property type="entry name" value="Precorrin_3B_C17_MT"/>
    <property type="match status" value="1"/>
</dbReference>
<keyword evidence="3" id="KW-0489">Methyltransferase</keyword>
<dbReference type="Gene3D" id="3.30.950.10">
    <property type="entry name" value="Methyltransferase, Cobalt-precorrin-4 Transmethylase, Domain 2"/>
    <property type="match status" value="1"/>
</dbReference>
<dbReference type="NCBIfam" id="TIGR01466">
    <property type="entry name" value="cobJ_cbiH"/>
    <property type="match status" value="1"/>
</dbReference>
<proteinExistence type="predicted"/>
<protein>
    <submittedName>
        <fullName evidence="7">Precorrin-3B C17-methyltransferase</fullName>
    </submittedName>
</protein>
<keyword evidence="8" id="KW-1185">Reference proteome</keyword>
<dbReference type="InterPro" id="IPR014777">
    <property type="entry name" value="4pyrrole_Mease_sub1"/>
</dbReference>
<keyword evidence="4" id="KW-0808">Transferase</keyword>
<dbReference type="SUPFAM" id="SSF53790">
    <property type="entry name" value="Tetrapyrrole methylase"/>
    <property type="match status" value="1"/>
</dbReference>
<dbReference type="Pfam" id="PF00590">
    <property type="entry name" value="TP_methylase"/>
    <property type="match status" value="1"/>
</dbReference>
<dbReference type="EMBL" id="ACJN02000003">
    <property type="protein sequence ID" value="EFI33875.1"/>
    <property type="molecule type" value="Genomic_DNA"/>
</dbReference>
<evidence type="ECO:0000259" key="6">
    <source>
        <dbReference type="Pfam" id="PF00590"/>
    </source>
</evidence>
<dbReference type="GO" id="GO:0032259">
    <property type="term" value="P:methylation"/>
    <property type="evidence" value="ECO:0007669"/>
    <property type="project" value="UniProtKB-KW"/>
</dbReference>
<sequence length="256" mass="28090">MYIVGIGPGHVSHMTPAAQQALQEAQAVFGYTTYIDLVRPLVEDKKIVSTGMRQEVDRVRRALQAARQGSVCALVCSGDPGIYALAGLVFEMCRENSIPIGDSKDSLKLEVIPGVPALGAGSALLGSPLMTDFACISLSDLLTPWEAIEKRIQAAAWGDFVIVFYNPRSKKRNWQLETARKLILEHRSPGTPVGLVTSATRQEESVSLCTLDSLDCNHVGMQTTVFIGNSRTFIYGSRMITPRGYHEKYQLEMREA</sequence>
<dbReference type="UniPathway" id="UPA00148"/>
<comment type="pathway">
    <text evidence="1">Cofactor biosynthesis; adenosylcobalamin biosynthesis.</text>
</comment>
<dbReference type="eggNOG" id="COG1010">
    <property type="taxonomic scope" value="Bacteria"/>
</dbReference>
<dbReference type="Gene3D" id="3.40.1010.10">
    <property type="entry name" value="Cobalt-precorrin-4 Transmethylase, Domain 1"/>
    <property type="match status" value="1"/>
</dbReference>
<dbReference type="PANTHER" id="PTHR47036:SF1">
    <property type="entry name" value="COBALT-FACTOR III C(17)-METHYLTRANSFERASE-RELATED"/>
    <property type="match status" value="1"/>
</dbReference>